<evidence type="ECO:0000256" key="2">
    <source>
        <dbReference type="ARBA" id="ARBA00022801"/>
    </source>
</evidence>
<evidence type="ECO:0000259" key="4">
    <source>
        <dbReference type="Pfam" id="PF09992"/>
    </source>
</evidence>
<dbReference type="InterPro" id="IPR018711">
    <property type="entry name" value="NAGPA"/>
</dbReference>
<evidence type="ECO:0000256" key="1">
    <source>
        <dbReference type="ARBA" id="ARBA00010646"/>
    </source>
</evidence>
<proteinExistence type="inferred from homology"/>
<name>A0A9D1G421_9FIRM</name>
<keyword evidence="2" id="KW-0378">Hydrolase</keyword>
<dbReference type="CDD" id="cd06414">
    <property type="entry name" value="GH25_LytC-like"/>
    <property type="match status" value="1"/>
</dbReference>
<dbReference type="SMART" id="SM00641">
    <property type="entry name" value="Glyco_25"/>
    <property type="match status" value="1"/>
</dbReference>
<dbReference type="SUPFAM" id="SSF51445">
    <property type="entry name" value="(Trans)glycosidases"/>
    <property type="match status" value="1"/>
</dbReference>
<dbReference type="InterPro" id="IPR018077">
    <property type="entry name" value="Glyco_hydro_fam25_subgr"/>
</dbReference>
<organism evidence="5 6">
    <name type="scientific">Candidatus Scatomorpha pullistercoris</name>
    <dbReference type="NCBI Taxonomy" id="2840929"/>
    <lineage>
        <taxon>Bacteria</taxon>
        <taxon>Bacillati</taxon>
        <taxon>Bacillota</taxon>
        <taxon>Clostridia</taxon>
        <taxon>Eubacteriales</taxon>
        <taxon>Candidatus Scatomorpha</taxon>
    </lineage>
</organism>
<dbReference type="EMBL" id="DVJS01000099">
    <property type="protein sequence ID" value="HIS97142.1"/>
    <property type="molecule type" value="Genomic_DNA"/>
</dbReference>
<dbReference type="Pfam" id="PF09992">
    <property type="entry name" value="NAGPA"/>
    <property type="match status" value="1"/>
</dbReference>
<gene>
    <name evidence="5" type="ORF">IAD42_04125</name>
</gene>
<dbReference type="Gene3D" id="3.20.20.80">
    <property type="entry name" value="Glycosidases"/>
    <property type="match status" value="1"/>
</dbReference>
<keyword evidence="3 5" id="KW-0326">Glycosidase</keyword>
<dbReference type="PROSITE" id="PS51904">
    <property type="entry name" value="GLYCOSYL_HYDROL_F25_2"/>
    <property type="match status" value="1"/>
</dbReference>
<dbReference type="Pfam" id="PF01183">
    <property type="entry name" value="Glyco_hydro_25"/>
    <property type="match status" value="1"/>
</dbReference>
<accession>A0A9D1G421</accession>
<evidence type="ECO:0000313" key="6">
    <source>
        <dbReference type="Proteomes" id="UP000886876"/>
    </source>
</evidence>
<protein>
    <submittedName>
        <fullName evidence="5">Phosphodiester glycosidase family protein</fullName>
    </submittedName>
</protein>
<comment type="similarity">
    <text evidence="1">Belongs to the glycosyl hydrolase 25 family.</text>
</comment>
<dbReference type="InterPro" id="IPR017853">
    <property type="entry name" value="GH"/>
</dbReference>
<dbReference type="GO" id="GO:0009253">
    <property type="term" value="P:peptidoglycan catabolic process"/>
    <property type="evidence" value="ECO:0007669"/>
    <property type="project" value="InterPro"/>
</dbReference>
<sequence length="433" mass="47457">MGVRPSAVGNYKIGGSLISREDWLDYGFAWNDGELPVMAADMSKANYLSTIPVLVSGKRRDDTMSRQAANVRRNTTRTWWGFDKNGNCTVEVTAAGYTLESMTDRMQALSIVNGLILDGGGSSQWYDGQTRIKGDGRTIYSYLLLWFDSGETEMEVDNTADTTTTSIMKGIDVSQWQGDIDWEKAKADGVGFAMLRAGFGQGSLDTKFKRNISECNRLGIPCGIYWFSYAYTADMAAKEALYAVEAVKPYKLEFPIAFDYEGDSQSTAKKNGVAVTKTLVSSLARAFCDAVEKAGYYAMVYTNPAYLSTYYDADIPKQYDVWLAQWPAKPNLSSKPAQAGGIWQYTSSGSVSGISGRVDMDAAYINYPDVIAASGLNGLGGTTPSPSPEPEKTEEELAREWVMASDISDGTNPDAPVTRQQVWVMLYRMNGGK</sequence>
<dbReference type="Proteomes" id="UP000886876">
    <property type="component" value="Unassembled WGS sequence"/>
</dbReference>
<reference evidence="5" key="2">
    <citation type="journal article" date="2021" name="PeerJ">
        <title>Extensive microbial diversity within the chicken gut microbiome revealed by metagenomics and culture.</title>
        <authorList>
            <person name="Gilroy R."/>
            <person name="Ravi A."/>
            <person name="Getino M."/>
            <person name="Pursley I."/>
            <person name="Horton D.L."/>
            <person name="Alikhan N.F."/>
            <person name="Baker D."/>
            <person name="Gharbi K."/>
            <person name="Hall N."/>
            <person name="Watson M."/>
            <person name="Adriaenssens E.M."/>
            <person name="Foster-Nyarko E."/>
            <person name="Jarju S."/>
            <person name="Secka A."/>
            <person name="Antonio M."/>
            <person name="Oren A."/>
            <person name="Chaudhuri R.R."/>
            <person name="La Ragione R."/>
            <person name="Hildebrand F."/>
            <person name="Pallen M.J."/>
        </authorList>
    </citation>
    <scope>NUCLEOTIDE SEQUENCE</scope>
    <source>
        <strain evidence="5">ChiHecec3B27-6122</strain>
    </source>
</reference>
<dbReference type="GO" id="GO:0016998">
    <property type="term" value="P:cell wall macromolecule catabolic process"/>
    <property type="evidence" value="ECO:0007669"/>
    <property type="project" value="InterPro"/>
</dbReference>
<dbReference type="GO" id="GO:0003796">
    <property type="term" value="F:lysozyme activity"/>
    <property type="evidence" value="ECO:0007669"/>
    <property type="project" value="InterPro"/>
</dbReference>
<reference evidence="5" key="1">
    <citation type="submission" date="2020-10" db="EMBL/GenBank/DDBJ databases">
        <authorList>
            <person name="Gilroy R."/>
        </authorList>
    </citation>
    <scope>NUCLEOTIDE SEQUENCE</scope>
    <source>
        <strain evidence="5">ChiHecec3B27-6122</strain>
    </source>
</reference>
<dbReference type="PANTHER" id="PTHR34135">
    <property type="entry name" value="LYSOZYME"/>
    <property type="match status" value="1"/>
</dbReference>
<feature type="domain" description="Phosphodiester glycosidase" evidence="4">
    <location>
        <begin position="39"/>
        <end position="140"/>
    </location>
</feature>
<comment type="caution">
    <text evidence="5">The sequence shown here is derived from an EMBL/GenBank/DDBJ whole genome shotgun (WGS) entry which is preliminary data.</text>
</comment>
<dbReference type="GO" id="GO:0016052">
    <property type="term" value="P:carbohydrate catabolic process"/>
    <property type="evidence" value="ECO:0007669"/>
    <property type="project" value="TreeGrafter"/>
</dbReference>
<dbReference type="PANTHER" id="PTHR34135:SF2">
    <property type="entry name" value="LYSOZYME"/>
    <property type="match status" value="1"/>
</dbReference>
<evidence type="ECO:0000256" key="3">
    <source>
        <dbReference type="ARBA" id="ARBA00023295"/>
    </source>
</evidence>
<evidence type="ECO:0000313" key="5">
    <source>
        <dbReference type="EMBL" id="HIS97142.1"/>
    </source>
</evidence>
<dbReference type="AlphaFoldDB" id="A0A9D1G421"/>
<dbReference type="InterPro" id="IPR002053">
    <property type="entry name" value="Glyco_hydro_25"/>
</dbReference>